<dbReference type="InterPro" id="IPR017978">
    <property type="entry name" value="GPCR_3_C"/>
</dbReference>
<reference evidence="14" key="1">
    <citation type="submission" date="2025-08" db="UniProtKB">
        <authorList>
            <consortium name="Ensembl"/>
        </authorList>
    </citation>
    <scope>IDENTIFICATION</scope>
</reference>
<evidence type="ECO:0000256" key="8">
    <source>
        <dbReference type="ARBA" id="ARBA00023136"/>
    </source>
</evidence>
<evidence type="ECO:0000256" key="3">
    <source>
        <dbReference type="ARBA" id="ARBA00022475"/>
    </source>
</evidence>
<dbReference type="Gene3D" id="3.40.50.2300">
    <property type="match status" value="2"/>
</dbReference>
<organism evidence="14 15">
    <name type="scientific">Erpetoichthys calabaricus</name>
    <name type="common">Rope fish</name>
    <name type="synonym">Calamoichthys calabaricus</name>
    <dbReference type="NCBI Taxonomy" id="27687"/>
    <lineage>
        <taxon>Eukaryota</taxon>
        <taxon>Metazoa</taxon>
        <taxon>Chordata</taxon>
        <taxon>Craniata</taxon>
        <taxon>Vertebrata</taxon>
        <taxon>Euteleostomi</taxon>
        <taxon>Actinopterygii</taxon>
        <taxon>Polypteriformes</taxon>
        <taxon>Polypteridae</taxon>
        <taxon>Erpetoichthys</taxon>
    </lineage>
</organism>
<keyword evidence="3" id="KW-1003">Cell membrane</keyword>
<evidence type="ECO:0000256" key="2">
    <source>
        <dbReference type="ARBA" id="ARBA00007242"/>
    </source>
</evidence>
<dbReference type="SUPFAM" id="SSF53822">
    <property type="entry name" value="Periplasmic binding protein-like I"/>
    <property type="match status" value="1"/>
</dbReference>
<evidence type="ECO:0000256" key="11">
    <source>
        <dbReference type="ARBA" id="ARBA00023224"/>
    </source>
</evidence>
<dbReference type="FunFam" id="2.10.50.30:FF:000002">
    <property type="entry name" value="Vomeronasal 2 receptor, h1"/>
    <property type="match status" value="1"/>
</dbReference>
<keyword evidence="9" id="KW-0675">Receptor</keyword>
<dbReference type="InterPro" id="IPR000337">
    <property type="entry name" value="GPCR_3"/>
</dbReference>
<keyword evidence="5" id="KW-0732">Signal</keyword>
<dbReference type="PANTHER" id="PTHR24061:SF528">
    <property type="entry name" value="C-FAMILY ODORANT RECEPTOR OLFCD2-RELATED"/>
    <property type="match status" value="1"/>
</dbReference>
<dbReference type="Gene3D" id="2.10.50.30">
    <property type="entry name" value="GPCR, family 3, nine cysteines domain"/>
    <property type="match status" value="1"/>
</dbReference>
<keyword evidence="4 12" id="KW-0812">Transmembrane</keyword>
<feature type="domain" description="G-protein coupled receptors family 3 profile" evidence="13">
    <location>
        <begin position="500"/>
        <end position="764"/>
    </location>
</feature>
<dbReference type="Pfam" id="PF01094">
    <property type="entry name" value="ANF_receptor"/>
    <property type="match status" value="1"/>
</dbReference>
<dbReference type="PROSITE" id="PS50259">
    <property type="entry name" value="G_PROTEIN_RECEP_F3_4"/>
    <property type="match status" value="1"/>
</dbReference>
<evidence type="ECO:0000256" key="9">
    <source>
        <dbReference type="ARBA" id="ARBA00023170"/>
    </source>
</evidence>
<dbReference type="Pfam" id="PF00003">
    <property type="entry name" value="7tm_3"/>
    <property type="match status" value="1"/>
</dbReference>
<dbReference type="InterPro" id="IPR017979">
    <property type="entry name" value="GPCR_3_CS"/>
</dbReference>
<evidence type="ECO:0000256" key="10">
    <source>
        <dbReference type="ARBA" id="ARBA00023180"/>
    </source>
</evidence>
<sequence length="765" mass="86005">MIFAIEEINNNTEMLPGISLGYKIHDGCSSMYSVIKSTMALLNGQEKRLPKNTSCAKLATVHAIIGESESSLTIGVATTTRPFHIPVVRLFKQNKTRHVNAKKDAFCIHTACLYDYYQCRALAQLVKHFGWTWVGTIRSDNDYGLNGMAIFSEAAKQEGVCIEFSEAFYRTYSREKILRLIEIIKSATTKVIVVFMYFLDMEVLVNELLHQNITGLQWVGSDGWIFIRPIATEVNYRILSGAVGIAANNAVIPGLKEFLLNVNPSNYPENNALHDFWEETFGCSMSSSNQSKTMNPCTGQEKLTEVTNEYTDVDELRVSYNVYKAIYAVAHALQNLLKCEESSGPFTNKTCANKSNIEPWQVLHYLKKIHFTTTNGENVYFDENGDPSARYEVVNWQMSKQGIVKFVTIGVYDGSLLTVFCYSKVPKSVCSDSCSPGTRKAGQKGRPICCFDCIPCADGEISNNTDSIDCVRCPLEYKSNEQRTECILKEIEYLSFEELMGKLLMTIALLGAISTFAVAVVFFKYRETPVVKANNSELSFLLLFSLMLCFLCSITFIGEPSDWSCMLRHTVFGITFVLCISCVLGKTIVVLMAFRATLPGSNIMKWFGPMQQRLSVFMCTLIQVLICILWLLLTPPFPNKNTKHYKDKIILECDLGSTIAFYAVLGYIGFLSAMCFILAFLARKLPDNFNEAKYITFSMLIFCAVWITFIPAYISSPGKYTVAVEIFAILASSFSLLFCIFAPKCYIILLKPERNTKKYLMSKGT</sequence>
<dbReference type="GO" id="GO:0004930">
    <property type="term" value="F:G protein-coupled receptor activity"/>
    <property type="evidence" value="ECO:0007669"/>
    <property type="project" value="UniProtKB-KW"/>
</dbReference>
<evidence type="ECO:0000313" key="15">
    <source>
        <dbReference type="Proteomes" id="UP000694620"/>
    </source>
</evidence>
<evidence type="ECO:0000256" key="5">
    <source>
        <dbReference type="ARBA" id="ARBA00022729"/>
    </source>
</evidence>
<dbReference type="PRINTS" id="PR01535">
    <property type="entry name" value="VOMERONASL2R"/>
</dbReference>
<dbReference type="PRINTS" id="PR00248">
    <property type="entry name" value="GPCRMGR"/>
</dbReference>
<evidence type="ECO:0000256" key="6">
    <source>
        <dbReference type="ARBA" id="ARBA00022989"/>
    </source>
</evidence>
<dbReference type="CDD" id="cd15283">
    <property type="entry name" value="7tmC_V2R_pheromone"/>
    <property type="match status" value="1"/>
</dbReference>
<protein>
    <recommendedName>
        <fullName evidence="13">G-protein coupled receptors family 3 profile domain-containing protein</fullName>
    </recommendedName>
</protein>
<dbReference type="InterPro" id="IPR011500">
    <property type="entry name" value="GPCR_3_9-Cys_dom"/>
</dbReference>
<dbReference type="Ensembl" id="ENSECRT00000033714.1">
    <property type="protein sequence ID" value="ENSECRP00000032990.1"/>
    <property type="gene ID" value="ENSECRG00000022341.1"/>
</dbReference>
<keyword evidence="6 12" id="KW-1133">Transmembrane helix</keyword>
<feature type="transmembrane region" description="Helical" evidence="12">
    <location>
        <begin position="537"/>
        <end position="558"/>
    </location>
</feature>
<reference evidence="14" key="2">
    <citation type="submission" date="2025-09" db="UniProtKB">
        <authorList>
            <consortium name="Ensembl"/>
        </authorList>
    </citation>
    <scope>IDENTIFICATION</scope>
</reference>
<dbReference type="AlphaFoldDB" id="A0A8C4TLI1"/>
<dbReference type="InterPro" id="IPR028082">
    <property type="entry name" value="Peripla_BP_I"/>
</dbReference>
<keyword evidence="10" id="KW-0325">Glycoprotein</keyword>
<evidence type="ECO:0000256" key="1">
    <source>
        <dbReference type="ARBA" id="ARBA00004651"/>
    </source>
</evidence>
<accession>A0A8C4TLI1</accession>
<evidence type="ECO:0000256" key="12">
    <source>
        <dbReference type="SAM" id="Phobius"/>
    </source>
</evidence>
<comment type="similarity">
    <text evidence="2">Belongs to the G-protein coupled receptor 3 family.</text>
</comment>
<dbReference type="Pfam" id="PF07562">
    <property type="entry name" value="NCD3G"/>
    <property type="match status" value="1"/>
</dbReference>
<comment type="subcellular location">
    <subcellularLocation>
        <location evidence="1">Cell membrane</location>
        <topology evidence="1">Multi-pass membrane protein</topology>
    </subcellularLocation>
</comment>
<dbReference type="GeneTree" id="ENSGT01050000244874"/>
<name>A0A8C4TLI1_ERPCA</name>
<dbReference type="InterPro" id="IPR001828">
    <property type="entry name" value="ANF_lig-bd_rcpt"/>
</dbReference>
<evidence type="ECO:0000256" key="4">
    <source>
        <dbReference type="ARBA" id="ARBA00022692"/>
    </source>
</evidence>
<dbReference type="PANTHER" id="PTHR24061">
    <property type="entry name" value="CALCIUM-SENSING RECEPTOR-RELATED"/>
    <property type="match status" value="1"/>
</dbReference>
<dbReference type="InterPro" id="IPR004073">
    <property type="entry name" value="GPCR_3_vmron_rcpt_2"/>
</dbReference>
<dbReference type="GO" id="GO:0005886">
    <property type="term" value="C:plasma membrane"/>
    <property type="evidence" value="ECO:0007669"/>
    <property type="project" value="UniProtKB-SubCell"/>
</dbReference>
<feature type="transmembrane region" description="Helical" evidence="12">
    <location>
        <begin position="659"/>
        <end position="682"/>
    </location>
</feature>
<keyword evidence="7" id="KW-0297">G-protein coupled receptor</keyword>
<feature type="transmembrane region" description="Helical" evidence="12">
    <location>
        <begin position="614"/>
        <end position="633"/>
    </location>
</feature>
<feature type="transmembrane region" description="Helical" evidence="12">
    <location>
        <begin position="503"/>
        <end position="525"/>
    </location>
</feature>
<dbReference type="Proteomes" id="UP000694620">
    <property type="component" value="Unassembled WGS sequence"/>
</dbReference>
<keyword evidence="8 12" id="KW-0472">Membrane</keyword>
<keyword evidence="11" id="KW-0807">Transducer</keyword>
<feature type="transmembrane region" description="Helical" evidence="12">
    <location>
        <begin position="694"/>
        <end position="714"/>
    </location>
</feature>
<feature type="transmembrane region" description="Helical" evidence="12">
    <location>
        <begin position="570"/>
        <end position="594"/>
    </location>
</feature>
<dbReference type="PROSITE" id="PS00981">
    <property type="entry name" value="G_PROTEIN_RECEP_F3_3"/>
    <property type="match status" value="1"/>
</dbReference>
<dbReference type="FunFam" id="3.40.50.2300:FF:000519">
    <property type="entry name" value="Vomeronasal 2 receptor, a18"/>
    <property type="match status" value="1"/>
</dbReference>
<dbReference type="InterPro" id="IPR038550">
    <property type="entry name" value="GPCR_3_9-Cys_sf"/>
</dbReference>
<keyword evidence="15" id="KW-1185">Reference proteome</keyword>
<proteinExistence type="inferred from homology"/>
<evidence type="ECO:0000259" key="13">
    <source>
        <dbReference type="PROSITE" id="PS50259"/>
    </source>
</evidence>
<evidence type="ECO:0000313" key="14">
    <source>
        <dbReference type="Ensembl" id="ENSECRP00000032990.1"/>
    </source>
</evidence>
<evidence type="ECO:0000256" key="7">
    <source>
        <dbReference type="ARBA" id="ARBA00023040"/>
    </source>
</evidence>
<dbReference type="InterPro" id="IPR000068">
    <property type="entry name" value="GPCR_3_Ca_sens_rcpt-rel"/>
</dbReference>
<feature type="transmembrane region" description="Helical" evidence="12">
    <location>
        <begin position="726"/>
        <end position="749"/>
    </location>
</feature>